<organism evidence="1 2">
    <name type="scientific">Tissierella praeacuta DSM 18095</name>
    <dbReference type="NCBI Taxonomy" id="1123404"/>
    <lineage>
        <taxon>Bacteria</taxon>
        <taxon>Bacillati</taxon>
        <taxon>Bacillota</taxon>
        <taxon>Tissierellia</taxon>
        <taxon>Tissierellales</taxon>
        <taxon>Tissierellaceae</taxon>
        <taxon>Tissierella</taxon>
    </lineage>
</organism>
<reference evidence="2" key="1">
    <citation type="submission" date="2016-11" db="EMBL/GenBank/DDBJ databases">
        <authorList>
            <person name="Varghese N."/>
            <person name="Submissions S."/>
        </authorList>
    </citation>
    <scope>NUCLEOTIDE SEQUENCE [LARGE SCALE GENOMIC DNA]</scope>
    <source>
        <strain evidence="2">DSM 18095</strain>
    </source>
</reference>
<dbReference type="GO" id="GO:0006355">
    <property type="term" value="P:regulation of DNA-templated transcription"/>
    <property type="evidence" value="ECO:0007669"/>
    <property type="project" value="InterPro"/>
</dbReference>
<dbReference type="GeneID" id="90995764"/>
<proteinExistence type="predicted"/>
<dbReference type="Proteomes" id="UP000184114">
    <property type="component" value="Unassembled WGS sequence"/>
</dbReference>
<keyword evidence="2" id="KW-1185">Reference proteome</keyword>
<dbReference type="EMBL" id="FQTY01000004">
    <property type="protein sequence ID" value="SHE65187.1"/>
    <property type="molecule type" value="Genomic_DNA"/>
</dbReference>
<dbReference type="STRING" id="1123404.SAMN02745784_01403"/>
<sequence length="93" mass="10794">MAETRRITVSLPNSLLEEVDVMVPMEYKNRSDFIAEAMKLFINEKKKLDIIEQLREGYKEMSQINLVLAEMGLEQDIVDLAIYEASLKRQAML</sequence>
<protein>
    <submittedName>
        <fullName evidence="1">Transcriptional regulator, CopG family</fullName>
    </submittedName>
</protein>
<evidence type="ECO:0000313" key="2">
    <source>
        <dbReference type="Proteomes" id="UP000184114"/>
    </source>
</evidence>
<dbReference type="AlphaFoldDB" id="A0A1M4V8H3"/>
<dbReference type="RefSeq" id="WP_072974705.1">
    <property type="nucleotide sequence ID" value="NZ_FQTY01000004.1"/>
</dbReference>
<dbReference type="CDD" id="cd22231">
    <property type="entry name" value="RHH_NikR_HicB-like"/>
    <property type="match status" value="1"/>
</dbReference>
<dbReference type="InterPro" id="IPR013321">
    <property type="entry name" value="Arc_rbn_hlx_hlx"/>
</dbReference>
<dbReference type="InterPro" id="IPR010985">
    <property type="entry name" value="Ribbon_hlx_hlx"/>
</dbReference>
<dbReference type="Gene3D" id="1.10.1220.10">
    <property type="entry name" value="Met repressor-like"/>
    <property type="match status" value="1"/>
</dbReference>
<name>A0A1M4V8H3_9FIRM</name>
<evidence type="ECO:0000313" key="1">
    <source>
        <dbReference type="EMBL" id="SHE65187.1"/>
    </source>
</evidence>
<gene>
    <name evidence="1" type="ORF">SAMN02745784_01403</name>
</gene>
<dbReference type="SUPFAM" id="SSF47598">
    <property type="entry name" value="Ribbon-helix-helix"/>
    <property type="match status" value="1"/>
</dbReference>
<accession>A0A1M4V8H3</accession>